<accession>A0A2R6Y316</accession>
<dbReference type="EC" id="1.3.-.-" evidence="14"/>
<evidence type="ECO:0000256" key="8">
    <source>
        <dbReference type="ARBA" id="ARBA00022490"/>
    </source>
</evidence>
<dbReference type="AlphaFoldDB" id="A0A2R6Y316"/>
<feature type="binding site" evidence="14">
    <location>
        <position position="163"/>
    </location>
    <ligand>
        <name>FMN</name>
        <dbReference type="ChEBI" id="CHEBI:58210"/>
    </ligand>
</feature>
<evidence type="ECO:0000256" key="3">
    <source>
        <dbReference type="ARBA" id="ARBA00004496"/>
    </source>
</evidence>
<dbReference type="InterPro" id="IPR012135">
    <property type="entry name" value="Dihydroorotate_DH_1_2"/>
</dbReference>
<dbReference type="FunFam" id="3.20.20.70:FF:000027">
    <property type="entry name" value="Dihydropyrimidine dehydrogenase [NADP(+)]"/>
    <property type="match status" value="1"/>
</dbReference>
<dbReference type="PIRSF" id="PIRSF000164">
    <property type="entry name" value="DHO_oxidase"/>
    <property type="match status" value="1"/>
</dbReference>
<dbReference type="GO" id="GO:0005737">
    <property type="term" value="C:cytoplasm"/>
    <property type="evidence" value="ECO:0007669"/>
    <property type="project" value="UniProtKB-SubCell"/>
</dbReference>
<feature type="binding site" evidence="14">
    <location>
        <position position="215"/>
    </location>
    <ligand>
        <name>FMN</name>
        <dbReference type="ChEBI" id="CHEBI:58210"/>
    </ligand>
</feature>
<feature type="binding site" evidence="14">
    <location>
        <position position="43"/>
    </location>
    <ligand>
        <name>substrate</name>
    </ligand>
</feature>
<dbReference type="EMBL" id="PEBX01000013">
    <property type="protein sequence ID" value="PTQ57074.1"/>
    <property type="molecule type" value="Genomic_DNA"/>
</dbReference>
<dbReference type="CDD" id="cd04740">
    <property type="entry name" value="DHOD_1B_like"/>
    <property type="match status" value="1"/>
</dbReference>
<dbReference type="GO" id="GO:0044205">
    <property type="term" value="P:'de novo' UMP biosynthetic process"/>
    <property type="evidence" value="ECO:0007669"/>
    <property type="project" value="UniProtKB-UniRule"/>
</dbReference>
<evidence type="ECO:0000259" key="15">
    <source>
        <dbReference type="Pfam" id="PF01180"/>
    </source>
</evidence>
<dbReference type="UniPathway" id="UPA00070">
    <property type="reaction ID" value="UER00945"/>
</dbReference>
<evidence type="ECO:0000256" key="11">
    <source>
        <dbReference type="ARBA" id="ARBA00022975"/>
    </source>
</evidence>
<dbReference type="HAMAP" id="MF_00224">
    <property type="entry name" value="DHO_dh_type1"/>
    <property type="match status" value="1"/>
</dbReference>
<feature type="binding site" evidence="14">
    <location>
        <begin position="67"/>
        <end position="71"/>
    </location>
    <ligand>
        <name>substrate</name>
    </ligand>
</feature>
<dbReference type="InterPro" id="IPR024920">
    <property type="entry name" value="Dihydroorotate_DH_1"/>
</dbReference>
<evidence type="ECO:0000256" key="10">
    <source>
        <dbReference type="ARBA" id="ARBA00022643"/>
    </source>
</evidence>
<dbReference type="InterPro" id="IPR013785">
    <property type="entry name" value="Aldolase_TIM"/>
</dbReference>
<organism evidence="16 17">
    <name type="scientific">Candidatus Carbonibacillus altaicus</name>
    <dbReference type="NCBI Taxonomy" id="2163959"/>
    <lineage>
        <taxon>Bacteria</taxon>
        <taxon>Bacillati</taxon>
        <taxon>Bacillota</taxon>
        <taxon>Bacilli</taxon>
        <taxon>Bacillales</taxon>
        <taxon>Candidatus Carbonibacillus</taxon>
    </lineage>
</organism>
<dbReference type="NCBIfam" id="TIGR01037">
    <property type="entry name" value="pyrD_sub1_fam"/>
    <property type="match status" value="1"/>
</dbReference>
<gene>
    <name evidence="14" type="primary">pyrD</name>
    <name evidence="16" type="ORF">BSOLF_2225</name>
</gene>
<feature type="binding site" evidence="14">
    <location>
        <begin position="43"/>
        <end position="44"/>
    </location>
    <ligand>
        <name>FMN</name>
        <dbReference type="ChEBI" id="CHEBI:58210"/>
    </ligand>
</feature>
<comment type="catalytic activity">
    <reaction evidence="1">
        <text>(S)-dihydroorotate + fumarate = orotate + succinate</text>
        <dbReference type="Rhea" id="RHEA:30059"/>
        <dbReference type="ChEBI" id="CHEBI:29806"/>
        <dbReference type="ChEBI" id="CHEBI:30031"/>
        <dbReference type="ChEBI" id="CHEBI:30839"/>
        <dbReference type="ChEBI" id="CHEBI:30864"/>
        <dbReference type="EC" id="1.3.98.1"/>
    </reaction>
</comment>
<feature type="binding site" evidence="14">
    <location>
        <position position="19"/>
    </location>
    <ligand>
        <name>FMN</name>
        <dbReference type="ChEBI" id="CHEBI:58210"/>
    </ligand>
</feature>
<dbReference type="SUPFAM" id="SSF51395">
    <property type="entry name" value="FMN-linked oxidoreductases"/>
    <property type="match status" value="1"/>
</dbReference>
<feature type="binding site" evidence="14">
    <location>
        <begin position="263"/>
        <end position="264"/>
    </location>
    <ligand>
        <name>FMN</name>
        <dbReference type="ChEBI" id="CHEBI:58210"/>
    </ligand>
</feature>
<evidence type="ECO:0000313" key="16">
    <source>
        <dbReference type="EMBL" id="PTQ57074.1"/>
    </source>
</evidence>
<keyword evidence="9 14" id="KW-0285">Flavoprotein</keyword>
<dbReference type="Gene3D" id="3.20.20.70">
    <property type="entry name" value="Aldolase class I"/>
    <property type="match status" value="1"/>
</dbReference>
<name>A0A2R6Y316_9BACL</name>
<reference evidence="17" key="1">
    <citation type="journal article" date="2018" name="Sci. Rep.">
        <title>Lignite coal burning seam in the remote Altai Mountains harbors a hydrogen-driven thermophilic microbial community.</title>
        <authorList>
            <person name="Kadnikov V.V."/>
            <person name="Mardanov A.V."/>
            <person name="Ivasenko D.A."/>
            <person name="Antsiferov D.V."/>
            <person name="Beletsky A.V."/>
            <person name="Karnachuk O.V."/>
            <person name="Ravin N.V."/>
        </authorList>
    </citation>
    <scope>NUCLEOTIDE SEQUENCE [LARGE SCALE GENOMIC DNA]</scope>
</reference>
<keyword evidence="11 14" id="KW-0665">Pyrimidine biosynthesis</keyword>
<comment type="subunit">
    <text evidence="7">Homodimer.</text>
</comment>
<dbReference type="InterPro" id="IPR001295">
    <property type="entry name" value="Dihydroorotate_DH_CS"/>
</dbReference>
<evidence type="ECO:0000256" key="9">
    <source>
        <dbReference type="ARBA" id="ARBA00022630"/>
    </source>
</evidence>
<dbReference type="PROSITE" id="PS00911">
    <property type="entry name" value="DHODEHASE_1"/>
    <property type="match status" value="1"/>
</dbReference>
<dbReference type="GO" id="GO:0004589">
    <property type="term" value="F:dihydroorotate dehydrogenase (NAD+) activity"/>
    <property type="evidence" value="ECO:0007669"/>
    <property type="project" value="UniProtKB-EC"/>
</dbReference>
<keyword evidence="10 14" id="KW-0288">FMN</keyword>
<comment type="catalytic activity">
    <reaction evidence="14">
        <text>(S)-dihydroorotate + A = orotate + AH2</text>
        <dbReference type="Rhea" id="RHEA:18073"/>
        <dbReference type="ChEBI" id="CHEBI:13193"/>
        <dbReference type="ChEBI" id="CHEBI:17499"/>
        <dbReference type="ChEBI" id="CHEBI:30839"/>
        <dbReference type="ChEBI" id="CHEBI:30864"/>
    </reaction>
</comment>
<evidence type="ECO:0000256" key="2">
    <source>
        <dbReference type="ARBA" id="ARBA00003616"/>
    </source>
</evidence>
<dbReference type="PANTHER" id="PTHR48109:SF1">
    <property type="entry name" value="DIHYDROOROTATE DEHYDROGENASE (FUMARATE)"/>
    <property type="match status" value="1"/>
</dbReference>
<dbReference type="GO" id="GO:1990663">
    <property type="term" value="F:dihydroorotate dehydrogenase (fumarate) activity"/>
    <property type="evidence" value="ECO:0007669"/>
    <property type="project" value="UniProtKB-EC"/>
</dbReference>
<comment type="pathway">
    <text evidence="4">Pyrimidine metabolism; UMP biosynthesis via de novo pathway; orotate from (S)-dihydroorotate (NAD(+) route): step 1/1.</text>
</comment>
<dbReference type="PANTHER" id="PTHR48109">
    <property type="entry name" value="DIHYDROOROTATE DEHYDROGENASE (QUINONE), MITOCHONDRIAL-RELATED"/>
    <property type="match status" value="1"/>
</dbReference>
<feature type="active site" description="Nucleophile" evidence="14">
    <location>
        <position position="128"/>
    </location>
</feature>
<feature type="binding site" evidence="14">
    <location>
        <position position="125"/>
    </location>
    <ligand>
        <name>substrate</name>
    </ligand>
</feature>
<evidence type="ECO:0000256" key="4">
    <source>
        <dbReference type="ARBA" id="ARBA00004715"/>
    </source>
</evidence>
<dbReference type="InterPro" id="IPR049622">
    <property type="entry name" value="Dihydroorotate_DH_I"/>
</dbReference>
<proteinExistence type="inferred from homology"/>
<evidence type="ECO:0000256" key="5">
    <source>
        <dbReference type="ARBA" id="ARBA00008008"/>
    </source>
</evidence>
<evidence type="ECO:0000256" key="13">
    <source>
        <dbReference type="ARBA" id="ARBA00048996"/>
    </source>
</evidence>
<evidence type="ECO:0000256" key="6">
    <source>
        <dbReference type="ARBA" id="ARBA00011669"/>
    </source>
</evidence>
<dbReference type="InterPro" id="IPR005720">
    <property type="entry name" value="Dihydroorotate_DH_cat"/>
</dbReference>
<dbReference type="Pfam" id="PF01180">
    <property type="entry name" value="DHO_dh"/>
    <property type="match status" value="1"/>
</dbReference>
<comment type="cofactor">
    <cofactor evidence="14">
        <name>FMN</name>
        <dbReference type="ChEBI" id="CHEBI:58210"/>
    </cofactor>
    <text evidence="14">Binds 1 FMN per subunit.</text>
</comment>
<comment type="function">
    <text evidence="2">Catalyzes the conversion of dihydroorotate to orotate with NAD(+) as electron acceptor.</text>
</comment>
<protein>
    <recommendedName>
        <fullName evidence="14">Dihydroorotate dehydrogenase</fullName>
        <shortName evidence="14">DHOD</shortName>
        <shortName evidence="14">DHODase</shortName>
        <shortName evidence="14">DHOdehase</shortName>
        <ecNumber evidence="14">1.3.-.-</ecNumber>
    </recommendedName>
</protein>
<comment type="subunit">
    <text evidence="6">Heterotetramer of 2 PyrK and 2 PyrD type B subunits.</text>
</comment>
<feature type="binding site" evidence="14">
    <location>
        <position position="189"/>
    </location>
    <ligand>
        <name>FMN</name>
        <dbReference type="ChEBI" id="CHEBI:58210"/>
    </ligand>
</feature>
<comment type="subcellular location">
    <subcellularLocation>
        <location evidence="3 14">Cytoplasm</location>
    </subcellularLocation>
</comment>
<sequence>MLESCFFNILFRTPLMPASGTFGYGEEFARLYDLKLLGALVSKATTGTARLGNPVPRVAETPLGMLNAIGLENPGVDRVLTDELPRMATYGTPIIVNVAGSDEEEYVEVARKLNDSPHVAALELNISCPNVKEGGMLFGNDARMAEKLVRRVKDVTRYPLLVKLSPNVTDIVEIARAVEAAGADALTMINTVVGMRIDVVRRKPFLSNVTGGLSGPAIKPIALRQIYEVYPHVRIPIIGVGGIMYTDDVLEFFLAGASLVQIGTANFIDPYVLPRITEELPARLESLGVKHYRELIGGAHMDTHAHTGT</sequence>
<dbReference type="InterPro" id="IPR033888">
    <property type="entry name" value="DHOD_1B"/>
</dbReference>
<feature type="binding site" evidence="14">
    <location>
        <position position="97"/>
    </location>
    <ligand>
        <name>FMN</name>
        <dbReference type="ChEBI" id="CHEBI:58210"/>
    </ligand>
</feature>
<keyword evidence="12 14" id="KW-0560">Oxidoreductase</keyword>
<dbReference type="NCBIfam" id="NF005574">
    <property type="entry name" value="PRK07259.1"/>
    <property type="match status" value="1"/>
</dbReference>
<evidence type="ECO:0000256" key="1">
    <source>
        <dbReference type="ARBA" id="ARBA00001694"/>
    </source>
</evidence>
<evidence type="ECO:0000313" key="17">
    <source>
        <dbReference type="Proteomes" id="UP000244338"/>
    </source>
</evidence>
<keyword evidence="8 14" id="KW-0963">Cytoplasm</keyword>
<comment type="caution">
    <text evidence="16">The sequence shown here is derived from an EMBL/GenBank/DDBJ whole genome shotgun (WGS) entry which is preliminary data.</text>
</comment>
<comment type="similarity">
    <text evidence="5 14">Belongs to the dihydroorotate dehydrogenase family. Type 1 subfamily.</text>
</comment>
<dbReference type="Proteomes" id="UP000244338">
    <property type="component" value="Unassembled WGS sequence"/>
</dbReference>
<evidence type="ECO:0000256" key="7">
    <source>
        <dbReference type="ARBA" id="ARBA00011738"/>
    </source>
</evidence>
<feature type="binding site" evidence="14">
    <location>
        <position position="125"/>
    </location>
    <ligand>
        <name>FMN</name>
        <dbReference type="ChEBI" id="CHEBI:58210"/>
    </ligand>
</feature>
<comment type="catalytic activity">
    <reaction evidence="13">
        <text>(S)-dihydroorotate + NAD(+) = orotate + NADH + H(+)</text>
        <dbReference type="Rhea" id="RHEA:13513"/>
        <dbReference type="ChEBI" id="CHEBI:15378"/>
        <dbReference type="ChEBI" id="CHEBI:30839"/>
        <dbReference type="ChEBI" id="CHEBI:30864"/>
        <dbReference type="ChEBI" id="CHEBI:57540"/>
        <dbReference type="ChEBI" id="CHEBI:57945"/>
        <dbReference type="EC" id="1.3.1.14"/>
    </reaction>
</comment>
<evidence type="ECO:0000256" key="12">
    <source>
        <dbReference type="ARBA" id="ARBA00023002"/>
    </source>
</evidence>
<evidence type="ECO:0000256" key="14">
    <source>
        <dbReference type="HAMAP-Rule" id="MF_00224"/>
    </source>
</evidence>
<feature type="binding site" evidence="14">
    <location>
        <begin position="241"/>
        <end position="242"/>
    </location>
    <ligand>
        <name>FMN</name>
        <dbReference type="ChEBI" id="CHEBI:58210"/>
    </ligand>
</feature>
<dbReference type="GO" id="GO:0006207">
    <property type="term" value="P:'de novo' pyrimidine nucleobase biosynthetic process"/>
    <property type="evidence" value="ECO:0007669"/>
    <property type="project" value="InterPro"/>
</dbReference>
<feature type="domain" description="Dihydroorotate dehydrogenase catalytic" evidence="15">
    <location>
        <begin position="1"/>
        <end position="284"/>
    </location>
</feature>
<feature type="binding site" evidence="14">
    <location>
        <begin position="190"/>
        <end position="191"/>
    </location>
    <ligand>
        <name>substrate</name>
    </ligand>
</feature>
<dbReference type="InterPro" id="IPR050074">
    <property type="entry name" value="DHO_dehydrogenase"/>
</dbReference>